<sequence length="402" mass="43462">MRDLWKTAPMWTTRPDGQLAVRSGSRRLFDLRGTLTGPYDCRGMAIQLPGLTTGCGLRHYLRTVTVIATESLSKRFPRVTALDRLSVDVGPGVTGLVGANGAGKSTLIKILLGLSPATEGRATVLGLDVATKGGDIRERVGYMPEHDCLPPDVSATEFVVHMARMSGLPPAAARERTADTLRHVGLYEERYRPIGGYSTGMKQRVKLAQALVHDPQLVFLDEPTNGLDPVGRDEMLGLIRRIHTDFGISVLVTSHLLGELERTCDHVVVVDGGKLLRSSSTTDFTQRTAILAVEVTDTDEHPDGTDALREVLHARGIDTHDGSGLPGAGHILLLTAQGEETYDLVRDAVADLGLGLVRMEQRRHHIAEVFTDSDEQAAREAEAQAALKDGDEQRKEAVGHGG</sequence>
<dbReference type="Gene3D" id="3.40.50.300">
    <property type="entry name" value="P-loop containing nucleotide triphosphate hydrolases"/>
    <property type="match status" value="1"/>
</dbReference>
<dbReference type="GO" id="GO:0005524">
    <property type="term" value="F:ATP binding"/>
    <property type="evidence" value="ECO:0007669"/>
    <property type="project" value="UniProtKB-KW"/>
</dbReference>
<organism evidence="7 8">
    <name type="scientific">Streptomyces aurantiacus</name>
    <dbReference type="NCBI Taxonomy" id="47760"/>
    <lineage>
        <taxon>Bacteria</taxon>
        <taxon>Bacillati</taxon>
        <taxon>Actinomycetota</taxon>
        <taxon>Actinomycetes</taxon>
        <taxon>Kitasatosporales</taxon>
        <taxon>Streptomycetaceae</taxon>
        <taxon>Streptomyces</taxon>
        <taxon>Streptomyces aurantiacus group</taxon>
    </lineage>
</organism>
<keyword evidence="2" id="KW-0813">Transport</keyword>
<dbReference type="EMBL" id="AP023440">
    <property type="protein sequence ID" value="BCL29262.1"/>
    <property type="molecule type" value="Genomic_DNA"/>
</dbReference>
<feature type="domain" description="ABC transporter" evidence="6">
    <location>
        <begin position="67"/>
        <end position="297"/>
    </location>
</feature>
<keyword evidence="8" id="KW-1185">Reference proteome</keyword>
<dbReference type="SUPFAM" id="SSF52540">
    <property type="entry name" value="P-loop containing nucleoside triphosphate hydrolases"/>
    <property type="match status" value="1"/>
</dbReference>
<evidence type="ECO:0000256" key="1">
    <source>
        <dbReference type="ARBA" id="ARBA00005417"/>
    </source>
</evidence>
<evidence type="ECO:0000313" key="7">
    <source>
        <dbReference type="EMBL" id="BCL29262.1"/>
    </source>
</evidence>
<dbReference type="Proteomes" id="UP000516444">
    <property type="component" value="Chromosome"/>
</dbReference>
<feature type="region of interest" description="Disordered" evidence="5">
    <location>
        <begin position="373"/>
        <end position="402"/>
    </location>
</feature>
<dbReference type="InterPro" id="IPR003439">
    <property type="entry name" value="ABC_transporter-like_ATP-bd"/>
</dbReference>
<proteinExistence type="inferred from homology"/>
<reference evidence="7 8" key="1">
    <citation type="journal article" date="2014" name="Int. J. Syst. Evol. Microbiol.">
        <title>Complete genome sequence of Corynebacterium casei LMG S-19264T (=DSM 44701T), isolated from a smear-ripened cheese.</title>
        <authorList>
            <consortium name="US DOE Joint Genome Institute (JGI-PGF)"/>
            <person name="Walter F."/>
            <person name="Albersmeier A."/>
            <person name="Kalinowski J."/>
            <person name="Ruckert C."/>
        </authorList>
    </citation>
    <scope>NUCLEOTIDE SEQUENCE [LARGE SCALE GENOMIC DNA]</scope>
    <source>
        <strain evidence="7 8">JCM 4677</strain>
    </source>
</reference>
<dbReference type="AlphaFoldDB" id="A0A7G1P2V2"/>
<dbReference type="KEGG" id="sgm:GCM10017557_41210"/>
<keyword evidence="4 7" id="KW-0067">ATP-binding</keyword>
<dbReference type="SMART" id="SM00382">
    <property type="entry name" value="AAA"/>
    <property type="match status" value="1"/>
</dbReference>
<evidence type="ECO:0000259" key="6">
    <source>
        <dbReference type="PROSITE" id="PS50893"/>
    </source>
</evidence>
<feature type="compositionally biased region" description="Basic and acidic residues" evidence="5">
    <location>
        <begin position="376"/>
        <end position="402"/>
    </location>
</feature>
<dbReference type="InterPro" id="IPR027417">
    <property type="entry name" value="P-loop_NTPase"/>
</dbReference>
<evidence type="ECO:0000256" key="4">
    <source>
        <dbReference type="ARBA" id="ARBA00022840"/>
    </source>
</evidence>
<dbReference type="PANTHER" id="PTHR43335:SF2">
    <property type="entry name" value="ABC TRANSPORTER, ATP-BINDING PROTEIN"/>
    <property type="match status" value="1"/>
</dbReference>
<dbReference type="CDD" id="cd03230">
    <property type="entry name" value="ABC_DR_subfamily_A"/>
    <property type="match status" value="1"/>
</dbReference>
<keyword evidence="3" id="KW-0547">Nucleotide-binding</keyword>
<accession>A0A7G1P2V2</accession>
<evidence type="ECO:0000256" key="3">
    <source>
        <dbReference type="ARBA" id="ARBA00022741"/>
    </source>
</evidence>
<evidence type="ECO:0000313" key="8">
    <source>
        <dbReference type="Proteomes" id="UP000516444"/>
    </source>
</evidence>
<dbReference type="PROSITE" id="PS50893">
    <property type="entry name" value="ABC_TRANSPORTER_2"/>
    <property type="match status" value="1"/>
</dbReference>
<dbReference type="GO" id="GO:0016887">
    <property type="term" value="F:ATP hydrolysis activity"/>
    <property type="evidence" value="ECO:0007669"/>
    <property type="project" value="InterPro"/>
</dbReference>
<name>A0A7G1P2V2_9ACTN</name>
<protein>
    <submittedName>
        <fullName evidence="7">ABC transporter ATP-binding protein</fullName>
    </submittedName>
</protein>
<dbReference type="Pfam" id="PF00005">
    <property type="entry name" value="ABC_tran"/>
    <property type="match status" value="1"/>
</dbReference>
<comment type="similarity">
    <text evidence="1">Belongs to the ABC transporter superfamily.</text>
</comment>
<dbReference type="PANTHER" id="PTHR43335">
    <property type="entry name" value="ABC TRANSPORTER, ATP-BINDING PROTEIN"/>
    <property type="match status" value="1"/>
</dbReference>
<evidence type="ECO:0000256" key="2">
    <source>
        <dbReference type="ARBA" id="ARBA00022448"/>
    </source>
</evidence>
<dbReference type="InterPro" id="IPR003593">
    <property type="entry name" value="AAA+_ATPase"/>
</dbReference>
<evidence type="ECO:0000256" key="5">
    <source>
        <dbReference type="SAM" id="MobiDB-lite"/>
    </source>
</evidence>
<gene>
    <name evidence="7" type="ORF">GCM10017557_41210</name>
</gene>